<feature type="transmembrane region" description="Helical" evidence="1">
    <location>
        <begin position="155"/>
        <end position="181"/>
    </location>
</feature>
<accession>A0ABW8A3X9</accession>
<evidence type="ECO:0000313" key="3">
    <source>
        <dbReference type="Proteomes" id="UP001612928"/>
    </source>
</evidence>
<dbReference type="Proteomes" id="UP001612928">
    <property type="component" value="Unassembled WGS sequence"/>
</dbReference>
<organism evidence="2 3">
    <name type="scientific">Nonomuraea indica</name>
    <dbReference type="NCBI Taxonomy" id="1581193"/>
    <lineage>
        <taxon>Bacteria</taxon>
        <taxon>Bacillati</taxon>
        <taxon>Actinomycetota</taxon>
        <taxon>Actinomycetes</taxon>
        <taxon>Streptosporangiales</taxon>
        <taxon>Streptosporangiaceae</taxon>
        <taxon>Nonomuraea</taxon>
    </lineage>
</organism>
<dbReference type="RefSeq" id="WP_397021352.1">
    <property type="nucleotide sequence ID" value="NZ_JBITMB010000003.1"/>
</dbReference>
<feature type="transmembrane region" description="Helical" evidence="1">
    <location>
        <begin position="229"/>
        <end position="253"/>
    </location>
</feature>
<evidence type="ECO:0000313" key="2">
    <source>
        <dbReference type="EMBL" id="MFI7441480.1"/>
    </source>
</evidence>
<keyword evidence="3" id="KW-1185">Reference proteome</keyword>
<dbReference type="EMBL" id="JBITMB010000003">
    <property type="protein sequence ID" value="MFI7441480.1"/>
    <property type="molecule type" value="Genomic_DNA"/>
</dbReference>
<feature type="transmembrane region" description="Helical" evidence="1">
    <location>
        <begin position="62"/>
        <end position="80"/>
    </location>
</feature>
<comment type="caution">
    <text evidence="2">The sequence shown here is derived from an EMBL/GenBank/DDBJ whole genome shotgun (WGS) entry which is preliminary data.</text>
</comment>
<feature type="transmembrane region" description="Helical" evidence="1">
    <location>
        <begin position="187"/>
        <end position="208"/>
    </location>
</feature>
<keyword evidence="1" id="KW-0812">Transmembrane</keyword>
<keyword evidence="1" id="KW-0472">Membrane</keyword>
<feature type="transmembrane region" description="Helical" evidence="1">
    <location>
        <begin position="89"/>
        <end position="107"/>
    </location>
</feature>
<feature type="transmembrane region" description="Helical" evidence="1">
    <location>
        <begin position="23"/>
        <end position="42"/>
    </location>
</feature>
<feature type="transmembrane region" description="Helical" evidence="1">
    <location>
        <begin position="113"/>
        <end position="134"/>
    </location>
</feature>
<name>A0ABW8A3X9_9ACTN</name>
<gene>
    <name evidence="2" type="ORF">ACIBP5_16100</name>
</gene>
<evidence type="ECO:0008006" key="4">
    <source>
        <dbReference type="Google" id="ProtNLM"/>
    </source>
</evidence>
<protein>
    <recommendedName>
        <fullName evidence="4">MFS transporter</fullName>
    </recommendedName>
</protein>
<proteinExistence type="predicted"/>
<sequence>MTTDVTTGEVTAEAGRPARRAKVVLISVIGLHLVAETALTPFLPQLFERLYGITDPGATGGYLWICRIVGLAALPLWGLAARRWPLHRLVLAGLCGSAVFDLLLGLAPSHAAYTALSGAVVATNSALLLAYPAFVAEHDGDGRPGGERDGERARLAGICSIVVVFHLSTVVATAVGAGVLALPEPRVGISAFAVLDVALAVLTFRVLGRRAAPRPAPDAVEAPRRGVRFAVLAQAALIGVAFDFSVNVARPFFTGFADGLGVGPAGSAVLFFLPSVAALAVLPVVRRCHGLLGDRLLPAALAAGAAGLAWQALSSSVAGLAGGRLLFGVGLGLAQVAVELWAFRATGTAGPAFTAVETVRSAGLLAAPLVAATAASHDLALPIAVAAAVQVSAVALSARRAGAVPVQPALTYSKEI</sequence>
<keyword evidence="1" id="KW-1133">Transmembrane helix</keyword>
<reference evidence="2 3" key="1">
    <citation type="submission" date="2024-10" db="EMBL/GenBank/DDBJ databases">
        <title>The Natural Products Discovery Center: Release of the First 8490 Sequenced Strains for Exploring Actinobacteria Biosynthetic Diversity.</title>
        <authorList>
            <person name="Kalkreuter E."/>
            <person name="Kautsar S.A."/>
            <person name="Yang D."/>
            <person name="Bader C.D."/>
            <person name="Teijaro C.N."/>
            <person name="Fluegel L."/>
            <person name="Davis C.M."/>
            <person name="Simpson J.R."/>
            <person name="Lauterbach L."/>
            <person name="Steele A.D."/>
            <person name="Gui C."/>
            <person name="Meng S."/>
            <person name="Li G."/>
            <person name="Viehrig K."/>
            <person name="Ye F."/>
            <person name="Su P."/>
            <person name="Kiefer A.F."/>
            <person name="Nichols A."/>
            <person name="Cepeda A.J."/>
            <person name="Yan W."/>
            <person name="Fan B."/>
            <person name="Jiang Y."/>
            <person name="Adhikari A."/>
            <person name="Zheng C.-J."/>
            <person name="Schuster L."/>
            <person name="Cowan T.M."/>
            <person name="Smanski M.J."/>
            <person name="Chevrette M.G."/>
            <person name="De Carvalho L.P.S."/>
            <person name="Shen B."/>
        </authorList>
    </citation>
    <scope>NUCLEOTIDE SEQUENCE [LARGE SCALE GENOMIC DNA]</scope>
    <source>
        <strain evidence="2 3">NPDC049503</strain>
    </source>
</reference>
<dbReference type="InterPro" id="IPR036259">
    <property type="entry name" value="MFS_trans_sf"/>
</dbReference>
<feature type="transmembrane region" description="Helical" evidence="1">
    <location>
        <begin position="265"/>
        <end position="284"/>
    </location>
</feature>
<dbReference type="SUPFAM" id="SSF103473">
    <property type="entry name" value="MFS general substrate transporter"/>
    <property type="match status" value="2"/>
</dbReference>
<dbReference type="Gene3D" id="1.20.1250.20">
    <property type="entry name" value="MFS general substrate transporter like domains"/>
    <property type="match status" value="1"/>
</dbReference>
<evidence type="ECO:0000256" key="1">
    <source>
        <dbReference type="SAM" id="Phobius"/>
    </source>
</evidence>